<feature type="binding site" evidence="14 15">
    <location>
        <position position="189"/>
    </location>
    <ligand>
        <name>a divalent metal cation</name>
        <dbReference type="ChEBI" id="CHEBI:60240"/>
    </ligand>
</feature>
<gene>
    <name evidence="14 17" type="primary">rnhC</name>
    <name evidence="17" type="ORF">ACFO26_08625</name>
</gene>
<dbReference type="InterPro" id="IPR004641">
    <property type="entry name" value="RNase_HIII"/>
</dbReference>
<dbReference type="PANTHER" id="PTHR10954">
    <property type="entry name" value="RIBONUCLEASE H2 SUBUNIT A"/>
    <property type="match status" value="1"/>
</dbReference>
<dbReference type="InterPro" id="IPR024568">
    <property type="entry name" value="RNase_HIII_N"/>
</dbReference>
<evidence type="ECO:0000256" key="1">
    <source>
        <dbReference type="ARBA" id="ARBA00000077"/>
    </source>
</evidence>
<keyword evidence="18" id="KW-1185">Reference proteome</keyword>
<evidence type="ECO:0000256" key="9">
    <source>
        <dbReference type="ARBA" id="ARBA00022722"/>
    </source>
</evidence>
<evidence type="ECO:0000256" key="7">
    <source>
        <dbReference type="ARBA" id="ARBA00021407"/>
    </source>
</evidence>
<evidence type="ECO:0000313" key="17">
    <source>
        <dbReference type="EMBL" id="MFC4652971.1"/>
    </source>
</evidence>
<dbReference type="NCBIfam" id="TIGR00716">
    <property type="entry name" value="rnhC"/>
    <property type="match status" value="1"/>
</dbReference>
<dbReference type="InterPro" id="IPR012295">
    <property type="entry name" value="TBP_dom_sf"/>
</dbReference>
<feature type="binding site" evidence="14 15">
    <location>
        <position position="86"/>
    </location>
    <ligand>
        <name>a divalent metal cation</name>
        <dbReference type="ChEBI" id="CHEBI:60240"/>
    </ligand>
</feature>
<keyword evidence="8 14" id="KW-0963">Cytoplasm</keyword>
<dbReference type="SUPFAM" id="SSF53098">
    <property type="entry name" value="Ribonuclease H-like"/>
    <property type="match status" value="1"/>
</dbReference>
<comment type="similarity">
    <text evidence="5 14">Belongs to the RNase HII family. RnhC subfamily.</text>
</comment>
<keyword evidence="12 14" id="KW-0378">Hydrolase</keyword>
<dbReference type="RefSeq" id="WP_213536703.1">
    <property type="nucleotide sequence ID" value="NZ_BOVQ01000009.1"/>
</dbReference>
<dbReference type="InterPro" id="IPR001352">
    <property type="entry name" value="RNase_HII/HIII"/>
</dbReference>
<comment type="cofactor">
    <cofactor evidence="14 15">
        <name>Mn(2+)</name>
        <dbReference type="ChEBI" id="CHEBI:29035"/>
    </cofactor>
    <cofactor evidence="14 15">
        <name>Mg(2+)</name>
        <dbReference type="ChEBI" id="CHEBI:18420"/>
    </cofactor>
    <text evidence="14 15">Manganese or magnesium. Binds 1 divalent metal ion per monomer in the absence of substrate. May bind a second metal ion after substrate binding.</text>
</comment>
<dbReference type="Pfam" id="PF11858">
    <property type="entry name" value="DUF3378"/>
    <property type="match status" value="1"/>
</dbReference>
<evidence type="ECO:0000256" key="14">
    <source>
        <dbReference type="HAMAP-Rule" id="MF_00053"/>
    </source>
</evidence>
<organism evidence="17 18">
    <name type="scientific">Lactococcus nasutitermitis</name>
    <dbReference type="NCBI Taxonomy" id="1652957"/>
    <lineage>
        <taxon>Bacteria</taxon>
        <taxon>Bacillati</taxon>
        <taxon>Bacillota</taxon>
        <taxon>Bacilli</taxon>
        <taxon>Lactobacillales</taxon>
        <taxon>Streptococcaceae</taxon>
        <taxon>Lactococcus</taxon>
    </lineage>
</organism>
<dbReference type="InterPro" id="IPR024567">
    <property type="entry name" value="RNase_HII/HIII_dom"/>
</dbReference>
<evidence type="ECO:0000256" key="15">
    <source>
        <dbReference type="PROSITE-ProRule" id="PRU01319"/>
    </source>
</evidence>
<keyword evidence="13 14" id="KW-0460">Magnesium</keyword>
<dbReference type="Gene3D" id="3.30.420.10">
    <property type="entry name" value="Ribonuclease H-like superfamily/Ribonuclease H"/>
    <property type="match status" value="1"/>
</dbReference>
<comment type="caution">
    <text evidence="17">The sequence shown here is derived from an EMBL/GenBank/DDBJ whole genome shotgun (WGS) entry which is preliminary data.</text>
</comment>
<comment type="cofactor">
    <cofactor evidence="2">
        <name>Mg(2+)</name>
        <dbReference type="ChEBI" id="CHEBI:18420"/>
    </cofactor>
</comment>
<evidence type="ECO:0000256" key="5">
    <source>
        <dbReference type="ARBA" id="ARBA00008378"/>
    </source>
</evidence>
<keyword evidence="10 14" id="KW-0479">Metal-binding</keyword>
<evidence type="ECO:0000256" key="8">
    <source>
        <dbReference type="ARBA" id="ARBA00022490"/>
    </source>
</evidence>
<evidence type="ECO:0000259" key="16">
    <source>
        <dbReference type="PROSITE" id="PS51975"/>
    </source>
</evidence>
<feature type="domain" description="RNase H type-2" evidence="16">
    <location>
        <begin position="79"/>
        <end position="295"/>
    </location>
</feature>
<feature type="binding site" evidence="14 15">
    <location>
        <position position="85"/>
    </location>
    <ligand>
        <name>a divalent metal cation</name>
        <dbReference type="ChEBI" id="CHEBI:60240"/>
    </ligand>
</feature>
<comment type="subcellular location">
    <subcellularLocation>
        <location evidence="4 14">Cytoplasm</location>
    </subcellularLocation>
</comment>
<evidence type="ECO:0000256" key="3">
    <source>
        <dbReference type="ARBA" id="ARBA00004065"/>
    </source>
</evidence>
<dbReference type="Proteomes" id="UP001595987">
    <property type="component" value="Unassembled WGS sequence"/>
</dbReference>
<sequence length="297" mass="32910">MNVVLNLDEKMLTLLFEKYASSQLSSKNPYIRFYAKVSGTTISVYNSGKVVFQGKNAEKIAQEFGYIAEKTTVSVNKQENIIGTDEVGNGSYFGGLMVVASFVRAEDISFLRKLGVADSKKLTDEKICQMAPKLMEKIVHVPLVVSPKKYNEAIESGYNAVSIKVALHNQAIFLLEKKLAYPPENVVIDAFTTKENYKKYVKHEKNQVHSAITLLTKAEDQFLAVAVSSIIARSLFLENLEELSEKSGFRLPSGAGKASDMVAAEIIQSRGVEALREFAKLHFANTKKASLLAQNRK</sequence>
<evidence type="ECO:0000256" key="13">
    <source>
        <dbReference type="ARBA" id="ARBA00022842"/>
    </source>
</evidence>
<keyword evidence="11 14" id="KW-0255">Endonuclease</keyword>
<proteinExistence type="inferred from homology"/>
<dbReference type="Pfam" id="PF01351">
    <property type="entry name" value="RNase_HII"/>
    <property type="match status" value="1"/>
</dbReference>
<dbReference type="PROSITE" id="PS51975">
    <property type="entry name" value="RNASE_H_2"/>
    <property type="match status" value="1"/>
</dbReference>
<evidence type="ECO:0000256" key="6">
    <source>
        <dbReference type="ARBA" id="ARBA00012180"/>
    </source>
</evidence>
<dbReference type="InterPro" id="IPR012337">
    <property type="entry name" value="RNaseH-like_sf"/>
</dbReference>
<name>A0ABV9JEW0_9LACT</name>
<dbReference type="EC" id="3.1.26.4" evidence="6 14"/>
<evidence type="ECO:0000256" key="4">
    <source>
        <dbReference type="ARBA" id="ARBA00004496"/>
    </source>
</evidence>
<protein>
    <recommendedName>
        <fullName evidence="7 14">Ribonuclease HIII</fullName>
        <shortName evidence="14">RNase HIII</shortName>
        <ecNumber evidence="6 14">3.1.26.4</ecNumber>
    </recommendedName>
</protein>
<keyword evidence="9 14" id="KW-0540">Nuclease</keyword>
<dbReference type="Gene3D" id="3.30.310.10">
    <property type="entry name" value="TATA-Binding Protein"/>
    <property type="match status" value="1"/>
</dbReference>
<evidence type="ECO:0000256" key="11">
    <source>
        <dbReference type="ARBA" id="ARBA00022759"/>
    </source>
</evidence>
<evidence type="ECO:0000256" key="10">
    <source>
        <dbReference type="ARBA" id="ARBA00022723"/>
    </source>
</evidence>
<dbReference type="PIRSF" id="PIRSF037748">
    <property type="entry name" value="RnhC"/>
    <property type="match status" value="1"/>
</dbReference>
<comment type="catalytic activity">
    <reaction evidence="1 14 15">
        <text>Endonucleolytic cleavage to 5'-phosphomonoester.</text>
        <dbReference type="EC" id="3.1.26.4"/>
    </reaction>
</comment>
<evidence type="ECO:0000313" key="18">
    <source>
        <dbReference type="Proteomes" id="UP001595987"/>
    </source>
</evidence>
<evidence type="ECO:0000256" key="2">
    <source>
        <dbReference type="ARBA" id="ARBA00001946"/>
    </source>
</evidence>
<dbReference type="InterPro" id="IPR036397">
    <property type="entry name" value="RNaseH_sf"/>
</dbReference>
<dbReference type="HAMAP" id="MF_00053">
    <property type="entry name" value="RNase_HIII"/>
    <property type="match status" value="1"/>
</dbReference>
<evidence type="ECO:0000256" key="12">
    <source>
        <dbReference type="ARBA" id="ARBA00022801"/>
    </source>
</evidence>
<dbReference type="EMBL" id="JBHSGD010000007">
    <property type="protein sequence ID" value="MFC4652971.1"/>
    <property type="molecule type" value="Genomic_DNA"/>
</dbReference>
<reference evidence="18" key="1">
    <citation type="journal article" date="2019" name="Int. J. Syst. Evol. Microbiol.">
        <title>The Global Catalogue of Microorganisms (GCM) 10K type strain sequencing project: providing services to taxonomists for standard genome sequencing and annotation.</title>
        <authorList>
            <consortium name="The Broad Institute Genomics Platform"/>
            <consortium name="The Broad Institute Genome Sequencing Center for Infectious Disease"/>
            <person name="Wu L."/>
            <person name="Ma J."/>
        </authorList>
    </citation>
    <scope>NUCLEOTIDE SEQUENCE [LARGE SCALE GENOMIC DNA]</scope>
    <source>
        <strain evidence="18">CCUG 63287</strain>
    </source>
</reference>
<dbReference type="CDD" id="cd06590">
    <property type="entry name" value="RNase_HII_bacteria_HIII_like"/>
    <property type="match status" value="1"/>
</dbReference>
<dbReference type="CDD" id="cd14796">
    <property type="entry name" value="RNAse_HIII_N"/>
    <property type="match status" value="1"/>
</dbReference>
<comment type="function">
    <text evidence="3 14">Endonuclease that specifically degrades the RNA of RNA-DNA hybrids.</text>
</comment>
<accession>A0ABV9JEW0</accession>
<dbReference type="PANTHER" id="PTHR10954:SF23">
    <property type="entry name" value="RIBONUCLEASE"/>
    <property type="match status" value="1"/>
</dbReference>